<keyword evidence="2" id="KW-1185">Reference proteome</keyword>
<dbReference type="AlphaFoldDB" id="A0A4Y3US66"/>
<comment type="caution">
    <text evidence="1">The sequence shown here is derived from an EMBL/GenBank/DDBJ whole genome shotgun (WGS) entry which is preliminary data.</text>
</comment>
<gene>
    <name evidence="1" type="ORF">FHX68_1991</name>
</gene>
<dbReference type="EMBL" id="VFPS01000003">
    <property type="protein sequence ID" value="TQM97979.1"/>
    <property type="molecule type" value="Genomic_DNA"/>
</dbReference>
<dbReference type="Proteomes" id="UP000319804">
    <property type="component" value="Unassembled WGS sequence"/>
</dbReference>
<protein>
    <recommendedName>
        <fullName evidence="3">Zinc-binding alcohol dehydrogenase</fullName>
    </recommendedName>
</protein>
<organism evidence="1 2">
    <name type="scientific">Microbacterium lacticum</name>
    <dbReference type="NCBI Taxonomy" id="33885"/>
    <lineage>
        <taxon>Bacteria</taxon>
        <taxon>Bacillati</taxon>
        <taxon>Actinomycetota</taxon>
        <taxon>Actinomycetes</taxon>
        <taxon>Micrococcales</taxon>
        <taxon>Microbacteriaceae</taxon>
        <taxon>Microbacterium</taxon>
    </lineage>
</organism>
<evidence type="ECO:0008006" key="3">
    <source>
        <dbReference type="Google" id="ProtNLM"/>
    </source>
</evidence>
<accession>A0A4Y3US66</accession>
<reference evidence="1 2" key="1">
    <citation type="submission" date="2019-06" db="EMBL/GenBank/DDBJ databases">
        <title>Sequencing the genomes of 1000 actinobacteria strains.</title>
        <authorList>
            <person name="Klenk H.-P."/>
        </authorList>
    </citation>
    <scope>NUCLEOTIDE SEQUENCE [LARGE SCALE GENOMIC DNA]</scope>
    <source>
        <strain evidence="1 2">DSM 20427</strain>
    </source>
</reference>
<evidence type="ECO:0000313" key="1">
    <source>
        <dbReference type="EMBL" id="TQM97979.1"/>
    </source>
</evidence>
<name>A0A4Y3US66_9MICO</name>
<evidence type="ECO:0000313" key="2">
    <source>
        <dbReference type="Proteomes" id="UP000319804"/>
    </source>
</evidence>
<sequence length="204" mass="22371">MAAETPEWVVREDAGMPVLVALYLRQVLGIRSPEELPHLRNMPPAASSEYDDTATLDRLWRTYWEMTVEPQAHTSPVPLELVPGFEMLVALPTEGFDPLIAAITPYGEDAVAYARAASERYHARAHADARSGGSAYRAYASTIAQHERHAGRRAHSFELNVQVLPLTQRGVWWIGALTVAVTDSLRSDVVAFDAAIAPVIADIA</sequence>
<dbReference type="OrthoDB" id="4943423at2"/>
<dbReference type="RefSeq" id="WP_141381494.1">
    <property type="nucleotide sequence ID" value="NZ_BJNA01000082.1"/>
</dbReference>
<proteinExistence type="predicted"/>